<organism evidence="3 4">
    <name type="scientific">Allacma fusca</name>
    <dbReference type="NCBI Taxonomy" id="39272"/>
    <lineage>
        <taxon>Eukaryota</taxon>
        <taxon>Metazoa</taxon>
        <taxon>Ecdysozoa</taxon>
        <taxon>Arthropoda</taxon>
        <taxon>Hexapoda</taxon>
        <taxon>Collembola</taxon>
        <taxon>Symphypleona</taxon>
        <taxon>Sminthuridae</taxon>
        <taxon>Allacma</taxon>
    </lineage>
</organism>
<feature type="chain" id="PRO_5035244856" evidence="2">
    <location>
        <begin position="19"/>
        <end position="112"/>
    </location>
</feature>
<feature type="signal peptide" evidence="2">
    <location>
        <begin position="1"/>
        <end position="18"/>
    </location>
</feature>
<evidence type="ECO:0000256" key="1">
    <source>
        <dbReference type="SAM" id="MobiDB-lite"/>
    </source>
</evidence>
<keyword evidence="2" id="KW-0732">Signal</keyword>
<name>A0A8J2L4Y3_9HEXA</name>
<protein>
    <submittedName>
        <fullName evidence="3">Uncharacterized protein</fullName>
    </submittedName>
</protein>
<feature type="compositionally biased region" description="Low complexity" evidence="1">
    <location>
        <begin position="26"/>
        <end position="43"/>
    </location>
</feature>
<dbReference type="Proteomes" id="UP000708208">
    <property type="component" value="Unassembled WGS sequence"/>
</dbReference>
<evidence type="ECO:0000313" key="4">
    <source>
        <dbReference type="Proteomes" id="UP000708208"/>
    </source>
</evidence>
<dbReference type="EMBL" id="CAJVCH010537086">
    <property type="protein sequence ID" value="CAG7825652.1"/>
    <property type="molecule type" value="Genomic_DNA"/>
</dbReference>
<dbReference type="AlphaFoldDB" id="A0A8J2L4Y3"/>
<comment type="caution">
    <text evidence="3">The sequence shown here is derived from an EMBL/GenBank/DDBJ whole genome shotgun (WGS) entry which is preliminary data.</text>
</comment>
<keyword evidence="4" id="KW-1185">Reference proteome</keyword>
<evidence type="ECO:0000313" key="3">
    <source>
        <dbReference type="EMBL" id="CAG7825652.1"/>
    </source>
</evidence>
<accession>A0A8J2L4Y3</accession>
<proteinExistence type="predicted"/>
<gene>
    <name evidence="3" type="ORF">AFUS01_LOCUS35753</name>
</gene>
<evidence type="ECO:0000256" key="2">
    <source>
        <dbReference type="SAM" id="SignalP"/>
    </source>
</evidence>
<sequence length="112" mass="12168">MFIKLILPVIFCLGICQAEEIEPRKYGNPGRPRPPYGSASGYYPPQPNRPTQATTAAQLLPNPTATTAPPVVSTTTESSIADSDDIPPPILAFFINDKRRRHGCPPITIDPI</sequence>
<feature type="compositionally biased region" description="Low complexity" evidence="1">
    <location>
        <begin position="53"/>
        <end position="76"/>
    </location>
</feature>
<feature type="non-terminal residue" evidence="3">
    <location>
        <position position="1"/>
    </location>
</feature>
<feature type="region of interest" description="Disordered" evidence="1">
    <location>
        <begin position="23"/>
        <end position="84"/>
    </location>
</feature>
<reference evidence="3" key="1">
    <citation type="submission" date="2021-06" db="EMBL/GenBank/DDBJ databases">
        <authorList>
            <person name="Hodson N. C."/>
            <person name="Mongue J. A."/>
            <person name="Jaron S. K."/>
        </authorList>
    </citation>
    <scope>NUCLEOTIDE SEQUENCE</scope>
</reference>